<feature type="compositionally biased region" description="Basic and acidic residues" evidence="1">
    <location>
        <begin position="18"/>
        <end position="28"/>
    </location>
</feature>
<sequence length="126" mass="13602">AMGLISSCCSHDASVEAEENKSTMRKEPAPPADDADMAAAPAASREKDRMLAEKPDTETPSGSEYEITLDKSAGKRLGIDVDHKDGKTLLIECINEGLVKDWNDQAESGTKVQINDRITEADLIAR</sequence>
<feature type="region of interest" description="Disordered" evidence="1">
    <location>
        <begin position="1"/>
        <end position="66"/>
    </location>
</feature>
<keyword evidence="3" id="KW-1185">Reference proteome</keyword>
<proteinExistence type="predicted"/>
<evidence type="ECO:0000256" key="1">
    <source>
        <dbReference type="SAM" id="MobiDB-lite"/>
    </source>
</evidence>
<reference evidence="2" key="1">
    <citation type="submission" date="2021-02" db="EMBL/GenBank/DDBJ databases">
        <authorList>
            <person name="Dougan E. K."/>
            <person name="Rhodes N."/>
            <person name="Thang M."/>
            <person name="Chan C."/>
        </authorList>
    </citation>
    <scope>NUCLEOTIDE SEQUENCE</scope>
</reference>
<dbReference type="OrthoDB" id="413763at2759"/>
<protein>
    <recommendedName>
        <fullName evidence="4">PDZ domain-containing protein</fullName>
    </recommendedName>
</protein>
<dbReference type="EMBL" id="CAJNIZ010005202">
    <property type="protein sequence ID" value="CAE7239806.1"/>
    <property type="molecule type" value="Genomic_DNA"/>
</dbReference>
<organism evidence="2 3">
    <name type="scientific">Symbiodinium pilosum</name>
    <name type="common">Dinoflagellate</name>
    <dbReference type="NCBI Taxonomy" id="2952"/>
    <lineage>
        <taxon>Eukaryota</taxon>
        <taxon>Sar</taxon>
        <taxon>Alveolata</taxon>
        <taxon>Dinophyceae</taxon>
        <taxon>Suessiales</taxon>
        <taxon>Symbiodiniaceae</taxon>
        <taxon>Symbiodinium</taxon>
    </lineage>
</organism>
<comment type="caution">
    <text evidence="2">The sequence shown here is derived from an EMBL/GenBank/DDBJ whole genome shotgun (WGS) entry which is preliminary data.</text>
</comment>
<gene>
    <name evidence="2" type="ORF">SPIL2461_LOCUS4064</name>
</gene>
<evidence type="ECO:0000313" key="2">
    <source>
        <dbReference type="EMBL" id="CAE7239806.1"/>
    </source>
</evidence>
<evidence type="ECO:0000313" key="3">
    <source>
        <dbReference type="Proteomes" id="UP000649617"/>
    </source>
</evidence>
<dbReference type="AlphaFoldDB" id="A0A812L170"/>
<dbReference type="Proteomes" id="UP000649617">
    <property type="component" value="Unassembled WGS sequence"/>
</dbReference>
<evidence type="ECO:0008006" key="4">
    <source>
        <dbReference type="Google" id="ProtNLM"/>
    </source>
</evidence>
<accession>A0A812L170</accession>
<feature type="compositionally biased region" description="Basic and acidic residues" evidence="1">
    <location>
        <begin position="44"/>
        <end position="57"/>
    </location>
</feature>
<name>A0A812L170_SYMPI</name>
<feature type="non-terminal residue" evidence="2">
    <location>
        <position position="1"/>
    </location>
</feature>